<protein>
    <submittedName>
        <fullName evidence="2">RNA-binding S4 domain-containing protein</fullName>
    </submittedName>
</protein>
<evidence type="ECO:0000313" key="3">
    <source>
        <dbReference type="Proteomes" id="UP000273119"/>
    </source>
</evidence>
<name>A0A496PK60_9MICC</name>
<dbReference type="EMBL" id="QQXL01000003">
    <property type="protein sequence ID" value="RKW70892.1"/>
    <property type="molecule type" value="Genomic_DNA"/>
</dbReference>
<proteinExistence type="predicted"/>
<dbReference type="Proteomes" id="UP000273119">
    <property type="component" value="Unassembled WGS sequence"/>
</dbReference>
<accession>A0A496PK60</accession>
<dbReference type="InterPro" id="IPR036986">
    <property type="entry name" value="S4_RNA-bd_sf"/>
</dbReference>
<sequence>MEDILLSEDGIRLGQLLKLMNAVEDGQEAKAVISDGLVQVNGDIETRRGCQLHAGDVIAFNGGGWRITVDA</sequence>
<keyword evidence="3" id="KW-1185">Reference proteome</keyword>
<dbReference type="SUPFAM" id="SSF55174">
    <property type="entry name" value="Alpha-L RNA-binding motif"/>
    <property type="match status" value="1"/>
</dbReference>
<dbReference type="Pfam" id="PF13275">
    <property type="entry name" value="S4_2"/>
    <property type="match status" value="1"/>
</dbReference>
<dbReference type="GO" id="GO:0003723">
    <property type="term" value="F:RNA binding"/>
    <property type="evidence" value="ECO:0007669"/>
    <property type="project" value="UniProtKB-KW"/>
</dbReference>
<keyword evidence="1" id="KW-0694">RNA-binding</keyword>
<dbReference type="CDD" id="cd00165">
    <property type="entry name" value="S4"/>
    <property type="match status" value="1"/>
</dbReference>
<organism evidence="2 3">
    <name type="scientific">Galactobacter caseinivorans</name>
    <dbReference type="NCBI Taxonomy" id="2676123"/>
    <lineage>
        <taxon>Bacteria</taxon>
        <taxon>Bacillati</taxon>
        <taxon>Actinomycetota</taxon>
        <taxon>Actinomycetes</taxon>
        <taxon>Micrococcales</taxon>
        <taxon>Micrococcaceae</taxon>
        <taxon>Galactobacter</taxon>
    </lineage>
</organism>
<reference evidence="2 3" key="1">
    <citation type="submission" date="2018-07" db="EMBL/GenBank/DDBJ databases">
        <title>Arthrobacter sp. nov., isolated from raw cow's milk with high bacterial count.</title>
        <authorList>
            <person name="Hahne J."/>
            <person name="Isele D."/>
            <person name="Lipski A."/>
        </authorList>
    </citation>
    <scope>NUCLEOTIDE SEQUENCE [LARGE SCALE GENOMIC DNA]</scope>
    <source>
        <strain evidence="2 3">JZ R-183</strain>
    </source>
</reference>
<dbReference type="Gene3D" id="3.10.290.10">
    <property type="entry name" value="RNA-binding S4 domain"/>
    <property type="match status" value="1"/>
</dbReference>
<gene>
    <name evidence="2" type="ORF">DWQ67_06310</name>
</gene>
<comment type="caution">
    <text evidence="2">The sequence shown here is derived from an EMBL/GenBank/DDBJ whole genome shotgun (WGS) entry which is preliminary data.</text>
</comment>
<dbReference type="AlphaFoldDB" id="A0A496PK60"/>
<evidence type="ECO:0000313" key="2">
    <source>
        <dbReference type="EMBL" id="RKW70892.1"/>
    </source>
</evidence>
<dbReference type="PROSITE" id="PS50889">
    <property type="entry name" value="S4"/>
    <property type="match status" value="1"/>
</dbReference>
<evidence type="ECO:0000256" key="1">
    <source>
        <dbReference type="PROSITE-ProRule" id="PRU00182"/>
    </source>
</evidence>